<reference evidence="1 2" key="1">
    <citation type="journal article" date="2013" name="BMC Genomics">
        <title>The miniature genome of a carnivorous plant Genlisea aurea contains a low number of genes and short non-coding sequences.</title>
        <authorList>
            <person name="Leushkin E.V."/>
            <person name="Sutormin R.A."/>
            <person name="Nabieva E.R."/>
            <person name="Penin A.A."/>
            <person name="Kondrashov A.S."/>
            <person name="Logacheva M.D."/>
        </authorList>
    </citation>
    <scope>NUCLEOTIDE SEQUENCE [LARGE SCALE GENOMIC DNA]</scope>
</reference>
<evidence type="ECO:0000313" key="1">
    <source>
        <dbReference type="EMBL" id="EPS60583.1"/>
    </source>
</evidence>
<comment type="caution">
    <text evidence="1">The sequence shown here is derived from an EMBL/GenBank/DDBJ whole genome shotgun (WGS) entry which is preliminary data.</text>
</comment>
<keyword evidence="2" id="KW-1185">Reference proteome</keyword>
<accession>S8DCP9</accession>
<feature type="non-terminal residue" evidence="1">
    <location>
        <position position="108"/>
    </location>
</feature>
<proteinExistence type="predicted"/>
<feature type="non-terminal residue" evidence="1">
    <location>
        <position position="1"/>
    </location>
</feature>
<protein>
    <submittedName>
        <fullName evidence="1">Uncharacterized protein</fullName>
    </submittedName>
</protein>
<organism evidence="1 2">
    <name type="scientific">Genlisea aurea</name>
    <dbReference type="NCBI Taxonomy" id="192259"/>
    <lineage>
        <taxon>Eukaryota</taxon>
        <taxon>Viridiplantae</taxon>
        <taxon>Streptophyta</taxon>
        <taxon>Embryophyta</taxon>
        <taxon>Tracheophyta</taxon>
        <taxon>Spermatophyta</taxon>
        <taxon>Magnoliopsida</taxon>
        <taxon>eudicotyledons</taxon>
        <taxon>Gunneridae</taxon>
        <taxon>Pentapetalae</taxon>
        <taxon>asterids</taxon>
        <taxon>lamiids</taxon>
        <taxon>Lamiales</taxon>
        <taxon>Lentibulariaceae</taxon>
        <taxon>Genlisea</taxon>
    </lineage>
</organism>
<sequence>ILVAVDQSSESSNALSWRLDNLIFCTEKEAFSKIIPPLFLLFHQTHSLTAAAASAYPLSTSIIAATERYGSEIGEMVMEKGPRDSARIRLERKNYVAVETMVEHGDPR</sequence>
<gene>
    <name evidence="1" type="ORF">M569_14221</name>
</gene>
<evidence type="ECO:0000313" key="2">
    <source>
        <dbReference type="Proteomes" id="UP000015453"/>
    </source>
</evidence>
<dbReference type="EMBL" id="AUSU01007460">
    <property type="protein sequence ID" value="EPS60583.1"/>
    <property type="molecule type" value="Genomic_DNA"/>
</dbReference>
<dbReference type="AlphaFoldDB" id="S8DCP9"/>
<dbReference type="Proteomes" id="UP000015453">
    <property type="component" value="Unassembled WGS sequence"/>
</dbReference>
<name>S8DCP9_9LAMI</name>